<evidence type="ECO:0000259" key="1">
    <source>
        <dbReference type="Pfam" id="PF00934"/>
    </source>
</evidence>
<comment type="caution">
    <text evidence="2">The sequence shown here is derived from an EMBL/GenBank/DDBJ whole genome shotgun (WGS) entry which is preliminary data.</text>
</comment>
<evidence type="ECO:0000313" key="3">
    <source>
        <dbReference type="Proteomes" id="UP000554965"/>
    </source>
</evidence>
<gene>
    <name evidence="2" type="ORF">MSIMFB_03681</name>
</gene>
<feature type="domain" description="PE" evidence="1">
    <location>
        <begin position="4"/>
        <end position="94"/>
    </location>
</feature>
<dbReference type="EMBL" id="OCTY01000002">
    <property type="protein sequence ID" value="SOJ56207.1"/>
    <property type="molecule type" value="Genomic_DNA"/>
</dbReference>
<dbReference type="Proteomes" id="UP000554965">
    <property type="component" value="Unassembled WGS sequence"/>
</dbReference>
<dbReference type="RefSeq" id="WP_186243860.1">
    <property type="nucleotide sequence ID" value="NZ_OCTY01000002.1"/>
</dbReference>
<reference evidence="2 3" key="1">
    <citation type="submission" date="2017-10" db="EMBL/GenBank/DDBJ databases">
        <authorList>
            <consortium name="Urmite Genomes"/>
        </authorList>
    </citation>
    <scope>NUCLEOTIDE SEQUENCE [LARGE SCALE GENOMIC DNA]</scope>
    <source>
        <strain evidence="2 3">FB-527</strain>
    </source>
</reference>
<dbReference type="AlphaFoldDB" id="A0A7Z7IM94"/>
<keyword evidence="3" id="KW-1185">Reference proteome</keyword>
<name>A0A7Z7IM94_9MYCO</name>
<accession>A0A7Z7IM94</accession>
<proteinExistence type="predicted"/>
<dbReference type="SUPFAM" id="SSF140459">
    <property type="entry name" value="PE/PPE dimer-like"/>
    <property type="match status" value="1"/>
</dbReference>
<organism evidence="2 3">
    <name type="scientific">Mycobacterium simulans</name>
    <dbReference type="NCBI Taxonomy" id="627089"/>
    <lineage>
        <taxon>Bacteria</taxon>
        <taxon>Bacillati</taxon>
        <taxon>Actinomycetota</taxon>
        <taxon>Actinomycetes</taxon>
        <taxon>Mycobacteriales</taxon>
        <taxon>Mycobacteriaceae</taxon>
        <taxon>Mycobacterium</taxon>
    </lineage>
</organism>
<dbReference type="InterPro" id="IPR038332">
    <property type="entry name" value="PPE_sf"/>
</dbReference>
<dbReference type="Pfam" id="PF00934">
    <property type="entry name" value="PE"/>
    <property type="match status" value="1"/>
</dbReference>
<protein>
    <submittedName>
        <fullName evidence="2">PE-PGRS family protein PE_PGRS16</fullName>
    </submittedName>
</protein>
<evidence type="ECO:0000313" key="2">
    <source>
        <dbReference type="EMBL" id="SOJ56207.1"/>
    </source>
</evidence>
<dbReference type="InterPro" id="IPR000084">
    <property type="entry name" value="PE-PGRS_N"/>
</dbReference>
<sequence>MSFVIIGPDAILAKAADLAGIGSTIADANAIAAAQTTAIPAAAADQVSTAVAALLGSHAQSYQAIGTQMAAVHDQIVQTLTNNAGAYASAEAANVQQSLLAAINAPAQALLGRPNIGDGADG</sequence>
<dbReference type="Gene3D" id="1.10.287.850">
    <property type="entry name" value="HP0062-like domain"/>
    <property type="match status" value="1"/>
</dbReference>